<dbReference type="InterPro" id="IPR001433">
    <property type="entry name" value="OxRdtase_FAD/NAD-bd"/>
</dbReference>
<dbReference type="Gene3D" id="1.20.990.10">
    <property type="entry name" value="NADPH-cytochrome p450 Reductase, Chain A, domain 3"/>
    <property type="match status" value="1"/>
</dbReference>
<comment type="cofactor">
    <cofactor evidence="2">
        <name>FAD</name>
        <dbReference type="ChEBI" id="CHEBI:57692"/>
    </cofactor>
</comment>
<dbReference type="SUPFAM" id="SSF52218">
    <property type="entry name" value="Flavoproteins"/>
    <property type="match status" value="1"/>
</dbReference>
<dbReference type="Proteomes" id="UP001233172">
    <property type="component" value="Unassembled WGS sequence"/>
</dbReference>
<dbReference type="Gene3D" id="3.40.50.80">
    <property type="entry name" value="Nucleotide-binding domain of ferredoxin-NADP reductase (FNR) module"/>
    <property type="match status" value="1"/>
</dbReference>
<dbReference type="Gene3D" id="2.40.30.10">
    <property type="entry name" value="Translation factors"/>
    <property type="match status" value="1"/>
</dbReference>
<dbReference type="GO" id="GO:0009086">
    <property type="term" value="P:methionine biosynthetic process"/>
    <property type="evidence" value="ECO:0007669"/>
    <property type="project" value="UniProtKB-KW"/>
</dbReference>
<dbReference type="Gene3D" id="3.40.50.360">
    <property type="match status" value="1"/>
</dbReference>
<evidence type="ECO:0000256" key="2">
    <source>
        <dbReference type="ARBA" id="ARBA00001974"/>
    </source>
</evidence>
<keyword evidence="8" id="KW-0521">NADP</keyword>
<dbReference type="InterPro" id="IPR029039">
    <property type="entry name" value="Flavoprotein-like_sf"/>
</dbReference>
<evidence type="ECO:0000256" key="11">
    <source>
        <dbReference type="ARBA" id="ARBA00039088"/>
    </source>
</evidence>
<dbReference type="GO" id="GO:0050660">
    <property type="term" value="F:flavin adenine dinucleotide binding"/>
    <property type="evidence" value="ECO:0007669"/>
    <property type="project" value="TreeGrafter"/>
</dbReference>
<dbReference type="InterPro" id="IPR017927">
    <property type="entry name" value="FAD-bd_FR_type"/>
</dbReference>
<dbReference type="InterPro" id="IPR001709">
    <property type="entry name" value="Flavoprot_Pyr_Nucl_cyt_Rdtase"/>
</dbReference>
<dbReference type="PRINTS" id="PR00371">
    <property type="entry name" value="FPNCR"/>
</dbReference>
<dbReference type="GO" id="GO:0050667">
    <property type="term" value="P:homocysteine metabolic process"/>
    <property type="evidence" value="ECO:0007669"/>
    <property type="project" value="TreeGrafter"/>
</dbReference>
<dbReference type="Pfam" id="PF00667">
    <property type="entry name" value="FAD_binding_1"/>
    <property type="match status" value="1"/>
</dbReference>
<evidence type="ECO:0000256" key="10">
    <source>
        <dbReference type="ARBA" id="ARBA00023167"/>
    </source>
</evidence>
<reference evidence="15" key="1">
    <citation type="journal article" date="2023" name="PLoS Negl. Trop. Dis.">
        <title>A genome sequence for Biomphalaria pfeifferi, the major vector snail for the human-infecting parasite Schistosoma mansoni.</title>
        <authorList>
            <person name="Bu L."/>
            <person name="Lu L."/>
            <person name="Laidemitt M.R."/>
            <person name="Zhang S.M."/>
            <person name="Mutuku M."/>
            <person name="Mkoji G."/>
            <person name="Steinauer M."/>
            <person name="Loker E.S."/>
        </authorList>
    </citation>
    <scope>NUCLEOTIDE SEQUENCE</scope>
    <source>
        <strain evidence="15">KasaAsao</strain>
    </source>
</reference>
<dbReference type="AlphaFoldDB" id="A0AAD8F3Y0"/>
<evidence type="ECO:0000256" key="12">
    <source>
        <dbReference type="ARBA" id="ARBA00040659"/>
    </source>
</evidence>
<dbReference type="InterPro" id="IPR039261">
    <property type="entry name" value="FNR_nucleotide-bd"/>
</dbReference>
<name>A0AAD8F3Y0_BIOPF</name>
<keyword evidence="9" id="KW-0560">Oxidoreductase</keyword>
<organism evidence="15 16">
    <name type="scientific">Biomphalaria pfeifferi</name>
    <name type="common">Bloodfluke planorb</name>
    <name type="synonym">Freshwater snail</name>
    <dbReference type="NCBI Taxonomy" id="112525"/>
    <lineage>
        <taxon>Eukaryota</taxon>
        <taxon>Metazoa</taxon>
        <taxon>Spiralia</taxon>
        <taxon>Lophotrochozoa</taxon>
        <taxon>Mollusca</taxon>
        <taxon>Gastropoda</taxon>
        <taxon>Heterobranchia</taxon>
        <taxon>Euthyneura</taxon>
        <taxon>Panpulmonata</taxon>
        <taxon>Hygrophila</taxon>
        <taxon>Lymnaeoidea</taxon>
        <taxon>Planorbidae</taxon>
        <taxon>Biomphalaria</taxon>
    </lineage>
</organism>
<dbReference type="FunFam" id="1.20.990.10:FF:000007">
    <property type="entry name" value="Methionine synthase reductase"/>
    <property type="match status" value="1"/>
</dbReference>
<sequence>MLEKRKQKGQYLLVYGSATGQAKAIAEDIAEKSDRYGLKADLHCLDESDKKFQVEQETCMVIVVSTTGDGDPPENAAKFVRKIKRKTLPLDFLQNLNYTILGLGDTNYSNFCRCAKDVDSRFEQLGAKRFYPTGHADDGVGLEIVVDPWLEGLFPALQKFLNVDQNSEVSICEKTKPLDRSLSEESQNQIHMDSTDLIDKIITDRLPSMSEHNKVDGSSESIISNTDQIDLSAVCLEILNINSDKIEYVHNTGKETQCGLVFPPPVGIKLVVCDCSLEGKELTVPLLPPPFLNATFINDADKTDLLEHQNGCKLPNAASDVLHVGITSAKMLTSHDAVKKILLLQLNTKDLNLNFTPGSSMGIVCANNSSEVELLFKRLKLTEVADKKVELSVIENTAKRRAVIPPHIPPMSTLRHIFTTCLDIRQPPSKAFLRSLVNSTSNPIEMRRLQELCSKEGASLYSEHIRECNISLLDLLFAFPSCHPPVERLIEHLPRLLPRPYSVCSCPEYKPDVLDIVFNVIEIPGDPEKGHYYSRKGVCTGWLDDITKCLQSGDETEQITIPIYLRTNQYFVSPADLTKPIIMIGPGTGVAPFVGFLQQRSIRKDCLSEGQKYGETWLFFGCRNRDKDFVFREELLHFESNGTLTKLCVTFSRDTTPSEKAPRYVQDNMVIMGSEICKLLIEQDAIVFICGDASNMAKDVNNCFVEILQHDRGMSKDDATMFIMKKRINKTYLEDVWV</sequence>
<dbReference type="SUPFAM" id="SSF63380">
    <property type="entry name" value="Riboflavin synthase domain-like"/>
    <property type="match status" value="1"/>
</dbReference>
<proteinExistence type="predicted"/>
<comment type="cofactor">
    <cofactor evidence="1">
        <name>FMN</name>
        <dbReference type="ChEBI" id="CHEBI:58210"/>
    </cofactor>
</comment>
<evidence type="ECO:0000256" key="9">
    <source>
        <dbReference type="ARBA" id="ARBA00023002"/>
    </source>
</evidence>
<evidence type="ECO:0000259" key="13">
    <source>
        <dbReference type="PROSITE" id="PS50902"/>
    </source>
</evidence>
<dbReference type="Pfam" id="PF00258">
    <property type="entry name" value="Flavodoxin_1"/>
    <property type="match status" value="1"/>
</dbReference>
<keyword evidence="3" id="KW-0028">Amino-acid biosynthesis</keyword>
<dbReference type="FunFam" id="3.40.50.80:FF:000018">
    <property type="entry name" value="NADPH--cytochrome P450 reductase"/>
    <property type="match status" value="1"/>
</dbReference>
<evidence type="ECO:0000256" key="7">
    <source>
        <dbReference type="ARBA" id="ARBA00022827"/>
    </source>
</evidence>
<dbReference type="PANTHER" id="PTHR19384">
    <property type="entry name" value="NITRIC OXIDE SYNTHASE-RELATED"/>
    <property type="match status" value="1"/>
</dbReference>
<evidence type="ECO:0000313" key="16">
    <source>
        <dbReference type="Proteomes" id="UP001233172"/>
    </source>
</evidence>
<evidence type="ECO:0000256" key="8">
    <source>
        <dbReference type="ARBA" id="ARBA00022857"/>
    </source>
</evidence>
<gene>
    <name evidence="15" type="ORF">Bpfe_020113</name>
</gene>
<dbReference type="EMBL" id="JASAOG010000114">
    <property type="protein sequence ID" value="KAK0050420.1"/>
    <property type="molecule type" value="Genomic_DNA"/>
</dbReference>
<evidence type="ECO:0000256" key="3">
    <source>
        <dbReference type="ARBA" id="ARBA00022605"/>
    </source>
</evidence>
<keyword evidence="4" id="KW-0285">Flavoprotein</keyword>
<keyword evidence="6" id="KW-0949">S-adenosyl-L-methionine</keyword>
<dbReference type="EC" id="1.16.1.8" evidence="11"/>
<dbReference type="InterPro" id="IPR001094">
    <property type="entry name" value="Flavdoxin-like"/>
</dbReference>
<dbReference type="SUPFAM" id="SSF52343">
    <property type="entry name" value="Ferredoxin reductase-like, C-terminal NADP-linked domain"/>
    <property type="match status" value="1"/>
</dbReference>
<evidence type="ECO:0000256" key="1">
    <source>
        <dbReference type="ARBA" id="ARBA00001917"/>
    </source>
</evidence>
<accession>A0AAD8F3Y0</accession>
<feature type="domain" description="FAD-binding FR-type" evidence="14">
    <location>
        <begin position="319"/>
        <end position="574"/>
    </location>
</feature>
<evidence type="ECO:0000259" key="14">
    <source>
        <dbReference type="PROSITE" id="PS51384"/>
    </source>
</evidence>
<dbReference type="FunFam" id="3.40.50.360:FF:000059">
    <property type="entry name" value="5-methyltetrahydrofolate-homocysteine methyltransferase reductase"/>
    <property type="match status" value="1"/>
</dbReference>
<dbReference type="CDD" id="cd06203">
    <property type="entry name" value="methionine_synthase_red"/>
    <property type="match status" value="1"/>
</dbReference>
<dbReference type="GO" id="GO:0010181">
    <property type="term" value="F:FMN binding"/>
    <property type="evidence" value="ECO:0007669"/>
    <property type="project" value="InterPro"/>
</dbReference>
<evidence type="ECO:0000256" key="5">
    <source>
        <dbReference type="ARBA" id="ARBA00022643"/>
    </source>
</evidence>
<dbReference type="InterPro" id="IPR023173">
    <property type="entry name" value="NADPH_Cyt_P450_Rdtase_alpha"/>
</dbReference>
<feature type="domain" description="Flavodoxin-like" evidence="13">
    <location>
        <begin position="11"/>
        <end position="154"/>
    </location>
</feature>
<protein>
    <recommendedName>
        <fullName evidence="12">Methionine synthase reductase</fullName>
        <ecNumber evidence="11">1.16.1.8</ecNumber>
    </recommendedName>
</protein>
<dbReference type="PROSITE" id="PS51384">
    <property type="entry name" value="FAD_FR"/>
    <property type="match status" value="1"/>
</dbReference>
<dbReference type="GO" id="GO:0030586">
    <property type="term" value="F:[methionine synthase] reductase (NADPH) activity"/>
    <property type="evidence" value="ECO:0007669"/>
    <property type="project" value="UniProtKB-EC"/>
</dbReference>
<evidence type="ECO:0000256" key="6">
    <source>
        <dbReference type="ARBA" id="ARBA00022691"/>
    </source>
</evidence>
<dbReference type="InterPro" id="IPR008254">
    <property type="entry name" value="Flavodoxin/NO_synth"/>
</dbReference>
<comment type="caution">
    <text evidence="15">The sequence shown here is derived from an EMBL/GenBank/DDBJ whole genome shotgun (WGS) entry which is preliminary data.</text>
</comment>
<dbReference type="PROSITE" id="PS50902">
    <property type="entry name" value="FLAVODOXIN_LIKE"/>
    <property type="match status" value="1"/>
</dbReference>
<keyword evidence="7" id="KW-0274">FAD</keyword>
<dbReference type="PANTHER" id="PTHR19384:SF84">
    <property type="entry name" value="METHIONINE SYNTHASE REDUCTASE"/>
    <property type="match status" value="1"/>
</dbReference>
<keyword evidence="10" id="KW-0486">Methionine biosynthesis</keyword>
<dbReference type="Pfam" id="PF00175">
    <property type="entry name" value="NAD_binding_1"/>
    <property type="match status" value="1"/>
</dbReference>
<dbReference type="GO" id="GO:0005829">
    <property type="term" value="C:cytosol"/>
    <property type="evidence" value="ECO:0007669"/>
    <property type="project" value="TreeGrafter"/>
</dbReference>
<evidence type="ECO:0000256" key="4">
    <source>
        <dbReference type="ARBA" id="ARBA00022630"/>
    </source>
</evidence>
<dbReference type="InterPro" id="IPR003097">
    <property type="entry name" value="CysJ-like_FAD-binding"/>
</dbReference>
<dbReference type="InterPro" id="IPR017938">
    <property type="entry name" value="Riboflavin_synthase-like_b-brl"/>
</dbReference>
<reference evidence="15" key="2">
    <citation type="submission" date="2023-04" db="EMBL/GenBank/DDBJ databases">
        <authorList>
            <person name="Bu L."/>
            <person name="Lu L."/>
            <person name="Laidemitt M.R."/>
            <person name="Zhang S.M."/>
            <person name="Mutuku M."/>
            <person name="Mkoji G."/>
            <person name="Steinauer M."/>
            <person name="Loker E.S."/>
        </authorList>
    </citation>
    <scope>NUCLEOTIDE SEQUENCE</scope>
    <source>
        <strain evidence="15">KasaAsao</strain>
        <tissue evidence="15">Whole Snail</tissue>
    </source>
</reference>
<dbReference type="PRINTS" id="PR00369">
    <property type="entry name" value="FLAVODOXIN"/>
</dbReference>
<evidence type="ECO:0000313" key="15">
    <source>
        <dbReference type="EMBL" id="KAK0050420.1"/>
    </source>
</evidence>
<keyword evidence="5" id="KW-0288">FMN</keyword>
<keyword evidence="16" id="KW-1185">Reference proteome</keyword>